<gene>
    <name evidence="4" type="ORF">ACFQ5G_44655</name>
</gene>
<evidence type="ECO:0000256" key="1">
    <source>
        <dbReference type="ARBA" id="ARBA00022679"/>
    </source>
</evidence>
<accession>A0ABW4AP68</accession>
<proteinExistence type="predicted"/>
<dbReference type="EMBL" id="JBHTMK010000056">
    <property type="protein sequence ID" value="MFD1372460.1"/>
    <property type="molecule type" value="Genomic_DNA"/>
</dbReference>
<evidence type="ECO:0000256" key="2">
    <source>
        <dbReference type="ARBA" id="ARBA00023315"/>
    </source>
</evidence>
<dbReference type="InterPro" id="IPR016181">
    <property type="entry name" value="Acyl_CoA_acyltransferase"/>
</dbReference>
<feature type="domain" description="N-acetyltransferase" evidence="3">
    <location>
        <begin position="170"/>
        <end position="322"/>
    </location>
</feature>
<dbReference type="CDD" id="cd04301">
    <property type="entry name" value="NAT_SF"/>
    <property type="match status" value="1"/>
</dbReference>
<keyword evidence="1 4" id="KW-0808">Transferase</keyword>
<dbReference type="InterPro" id="IPR000182">
    <property type="entry name" value="GNAT_dom"/>
</dbReference>
<keyword evidence="2 4" id="KW-0012">Acyltransferase</keyword>
<dbReference type="PANTHER" id="PTHR43877">
    <property type="entry name" value="AMINOALKYLPHOSPHONATE N-ACETYLTRANSFERASE-RELATED-RELATED"/>
    <property type="match status" value="1"/>
</dbReference>
<dbReference type="PROSITE" id="PS51186">
    <property type="entry name" value="GNAT"/>
    <property type="match status" value="1"/>
</dbReference>
<reference evidence="5" key="1">
    <citation type="journal article" date="2019" name="Int. J. Syst. Evol. Microbiol.">
        <title>The Global Catalogue of Microorganisms (GCM) 10K type strain sequencing project: providing services to taxonomists for standard genome sequencing and annotation.</title>
        <authorList>
            <consortium name="The Broad Institute Genomics Platform"/>
            <consortium name="The Broad Institute Genome Sequencing Center for Infectious Disease"/>
            <person name="Wu L."/>
            <person name="Ma J."/>
        </authorList>
    </citation>
    <scope>NUCLEOTIDE SEQUENCE [LARGE SCALE GENOMIC DNA]</scope>
    <source>
        <strain evidence="5">CCM 7526</strain>
    </source>
</reference>
<dbReference type="RefSeq" id="WP_317790134.1">
    <property type="nucleotide sequence ID" value="NZ_AP028461.1"/>
</dbReference>
<keyword evidence="5" id="KW-1185">Reference proteome</keyword>
<dbReference type="EC" id="2.3.-.-" evidence="4"/>
<dbReference type="Proteomes" id="UP001597183">
    <property type="component" value="Unassembled WGS sequence"/>
</dbReference>
<protein>
    <submittedName>
        <fullName evidence="4">GNAT family N-acetyltransferase</fullName>
        <ecNumber evidence="4">2.3.-.-</ecNumber>
    </submittedName>
</protein>
<sequence>MTELPLGWTTRRPTFDDVPAILELVHASDIAAVGEPDYTADEVREDLTTPNTDMERDCLLALDDSGKIVGWSFPGNSTGRARDMANVYFWPGSGLPALKPLLEQLLVRMTERAAELGHRVYEVRAGAIPGETELIEALTDAGFVFLKQFARMQMSLDGFSPVAPEPPAGITVRPVRHDDEAEMRAFHAVIEDAFVDSDHLAIPFDGWLDQVTKPGVPFDEWFVAEADGRIVGALQSSDGGEDTDEGWVKHLATLRAYRKRGIGEALLRRAFATYAANGRPKAGLGVDLANPTDAASLYFKVGMDALYRANIYRTTVEAAQIEAAQTEAAQTEAV</sequence>
<dbReference type="Gene3D" id="3.40.630.30">
    <property type="match status" value="1"/>
</dbReference>
<dbReference type="InterPro" id="IPR050832">
    <property type="entry name" value="Bact_Acetyltransf"/>
</dbReference>
<evidence type="ECO:0000313" key="5">
    <source>
        <dbReference type="Proteomes" id="UP001597183"/>
    </source>
</evidence>
<organism evidence="4 5">
    <name type="scientific">Actinoplanes sichuanensis</name>
    <dbReference type="NCBI Taxonomy" id="512349"/>
    <lineage>
        <taxon>Bacteria</taxon>
        <taxon>Bacillati</taxon>
        <taxon>Actinomycetota</taxon>
        <taxon>Actinomycetes</taxon>
        <taxon>Micromonosporales</taxon>
        <taxon>Micromonosporaceae</taxon>
        <taxon>Actinoplanes</taxon>
    </lineage>
</organism>
<comment type="caution">
    <text evidence="4">The sequence shown here is derived from an EMBL/GenBank/DDBJ whole genome shotgun (WGS) entry which is preliminary data.</text>
</comment>
<dbReference type="Pfam" id="PF13508">
    <property type="entry name" value="Acetyltransf_7"/>
    <property type="match status" value="1"/>
</dbReference>
<name>A0ABW4AP68_9ACTN</name>
<dbReference type="GO" id="GO:0016746">
    <property type="term" value="F:acyltransferase activity"/>
    <property type="evidence" value="ECO:0007669"/>
    <property type="project" value="UniProtKB-KW"/>
</dbReference>
<evidence type="ECO:0000259" key="3">
    <source>
        <dbReference type="PROSITE" id="PS51186"/>
    </source>
</evidence>
<dbReference type="SUPFAM" id="SSF55729">
    <property type="entry name" value="Acyl-CoA N-acyltransferases (Nat)"/>
    <property type="match status" value="2"/>
</dbReference>
<evidence type="ECO:0000313" key="4">
    <source>
        <dbReference type="EMBL" id="MFD1372460.1"/>
    </source>
</evidence>